<dbReference type="RefSeq" id="WP_078925193.1">
    <property type="nucleotide sequence ID" value="NZ_FUXB01000003.1"/>
</dbReference>
<dbReference type="AlphaFoldDB" id="A0A1T4M0M3"/>
<dbReference type="EMBL" id="FUXB01000003">
    <property type="protein sequence ID" value="SJZ60446.1"/>
    <property type="molecule type" value="Genomic_DNA"/>
</dbReference>
<evidence type="ECO:0000313" key="2">
    <source>
        <dbReference type="Proteomes" id="UP000190834"/>
    </source>
</evidence>
<gene>
    <name evidence="1" type="ORF">SAMN02745782_00817</name>
</gene>
<dbReference type="Proteomes" id="UP000190834">
    <property type="component" value="Unassembled WGS sequence"/>
</dbReference>
<dbReference type="GeneID" id="70582194"/>
<accession>A0A1T4M0M3</accession>
<protein>
    <recommendedName>
        <fullName evidence="3">30S ribosomal protein S6 modification protein</fullName>
    </recommendedName>
</protein>
<evidence type="ECO:0008006" key="3">
    <source>
        <dbReference type="Google" id="ProtNLM"/>
    </source>
</evidence>
<reference evidence="2" key="1">
    <citation type="submission" date="2017-02" db="EMBL/GenBank/DDBJ databases">
        <authorList>
            <person name="Varghese N."/>
            <person name="Submissions S."/>
        </authorList>
    </citation>
    <scope>NUCLEOTIDE SEQUENCE [LARGE SCALE GENOMIC DNA]</scope>
    <source>
        <strain evidence="2">DSM 19608</strain>
    </source>
</reference>
<organism evidence="1 2">
    <name type="scientific">Vibrio cincinnatiensis DSM 19608</name>
    <dbReference type="NCBI Taxonomy" id="1123491"/>
    <lineage>
        <taxon>Bacteria</taxon>
        <taxon>Pseudomonadati</taxon>
        <taxon>Pseudomonadota</taxon>
        <taxon>Gammaproteobacteria</taxon>
        <taxon>Vibrionales</taxon>
        <taxon>Vibrionaceae</taxon>
        <taxon>Vibrio</taxon>
    </lineage>
</organism>
<proteinExistence type="predicted"/>
<name>A0A1T4M0M3_VIBCI</name>
<sequence length="84" mass="9447">MVHQSKIIVWYKIASQKVILGEAFVHHSQDMTSLWRHAPSEEPVKVGYGYQLSLFDDDGREVANKSVSVSTADSLLFGKKQARV</sequence>
<keyword evidence="2" id="KW-1185">Reference proteome</keyword>
<evidence type="ECO:0000313" key="1">
    <source>
        <dbReference type="EMBL" id="SJZ60446.1"/>
    </source>
</evidence>
<dbReference type="OrthoDB" id="5879601at2"/>